<keyword evidence="3" id="KW-0813">Transport</keyword>
<dbReference type="InterPro" id="IPR011701">
    <property type="entry name" value="MFS"/>
</dbReference>
<feature type="transmembrane region" description="Helical" evidence="8">
    <location>
        <begin position="241"/>
        <end position="260"/>
    </location>
</feature>
<dbReference type="NCBIfam" id="TIGR00711">
    <property type="entry name" value="efflux_EmrB"/>
    <property type="match status" value="1"/>
</dbReference>
<sequence length="510" mass="55007">MALSENPAAEGGPGLTAVQRWAILACIVLSGTLYSLAILVVSVLLPQMQGSLSATQDQISWAMTFNILATAVVTPMTGWLTARFGRRPVMLWSTGGFTLATLGCGLSDSLLTMVLWRIVQGGCGAPLVPLGQAVILDTFPREQHGKVTAIFGMGVVVGPVIGPALGGYLAELYNWRWAFYMIVPLGLMALLGLALFLTDKGKEDDARLDWTGFLALSVAVICLQLMLSRGQRQGWFESPEIVIEAAMAVLAFYVFAAHTFTARRPFLNPKLLLDRNYAVGLVVVTIYGMLNFTPMVLLPPMLQDLLGFPDSAIGLILGFRGVGAVGGFFAAMWLSKLDPRVGMCLGYSMQAVSGWFMAEFGLEITITDVAIHSIFQGLAVGIIWVPLTVATFSTLDPRHLAESSAVFHLLRNLGSSVFISLSVTIVIVTGAMNYADLTEFINPFNELLRMPEIMGGWSAAPEGGLARLENEVARQAALIGYVNAFYLYSLTSAAAVPLILLMRVKRRKAT</sequence>
<dbReference type="Gene3D" id="1.20.1720.10">
    <property type="entry name" value="Multidrug resistance protein D"/>
    <property type="match status" value="1"/>
</dbReference>
<protein>
    <submittedName>
        <fullName evidence="10">MFS transporter</fullName>
    </submittedName>
</protein>
<gene>
    <name evidence="10" type="ORF">CVT23_20100</name>
</gene>
<dbReference type="Proteomes" id="UP000229498">
    <property type="component" value="Unassembled WGS sequence"/>
</dbReference>
<keyword evidence="7 8" id="KW-0472">Membrane</keyword>
<dbReference type="InterPro" id="IPR020846">
    <property type="entry name" value="MFS_dom"/>
</dbReference>
<dbReference type="AlphaFoldDB" id="A0A2M9FWD6"/>
<reference evidence="10 11" key="1">
    <citation type="submission" date="2017-11" db="EMBL/GenBank/DDBJ databases">
        <title>Draft genome sequence of Rhizobiales bacterium SY3-13.</title>
        <authorList>
            <person name="Sun C."/>
        </authorList>
    </citation>
    <scope>NUCLEOTIDE SEQUENCE [LARGE SCALE GENOMIC DNA]</scope>
    <source>
        <strain evidence="10 11">SY3-13</strain>
    </source>
</reference>
<feature type="transmembrane region" description="Helical" evidence="8">
    <location>
        <begin position="272"/>
        <end position="292"/>
    </location>
</feature>
<comment type="similarity">
    <text evidence="2">Belongs to the major facilitator superfamily. EmrB family.</text>
</comment>
<name>A0A2M9FWD6_9PROT</name>
<feature type="transmembrane region" description="Helical" evidence="8">
    <location>
        <begin position="210"/>
        <end position="229"/>
    </location>
</feature>
<evidence type="ECO:0000259" key="9">
    <source>
        <dbReference type="PROSITE" id="PS50850"/>
    </source>
</evidence>
<keyword evidence="4" id="KW-1003">Cell membrane</keyword>
<feature type="transmembrane region" description="Helical" evidence="8">
    <location>
        <begin position="177"/>
        <end position="198"/>
    </location>
</feature>
<proteinExistence type="inferred from homology"/>
<evidence type="ECO:0000256" key="6">
    <source>
        <dbReference type="ARBA" id="ARBA00022989"/>
    </source>
</evidence>
<dbReference type="GO" id="GO:0022857">
    <property type="term" value="F:transmembrane transporter activity"/>
    <property type="evidence" value="ECO:0007669"/>
    <property type="project" value="InterPro"/>
</dbReference>
<dbReference type="PROSITE" id="PS50850">
    <property type="entry name" value="MFS"/>
    <property type="match status" value="1"/>
</dbReference>
<keyword evidence="11" id="KW-1185">Reference proteome</keyword>
<organism evidence="10 11">
    <name type="scientific">Minwuia thermotolerans</name>
    <dbReference type="NCBI Taxonomy" id="2056226"/>
    <lineage>
        <taxon>Bacteria</taxon>
        <taxon>Pseudomonadati</taxon>
        <taxon>Pseudomonadota</taxon>
        <taxon>Alphaproteobacteria</taxon>
        <taxon>Minwuiales</taxon>
        <taxon>Minwuiaceae</taxon>
        <taxon>Minwuia</taxon>
    </lineage>
</organism>
<accession>A0A2M9FWD6</accession>
<dbReference type="Gene3D" id="1.20.1250.20">
    <property type="entry name" value="MFS general substrate transporter like domains"/>
    <property type="match status" value="1"/>
</dbReference>
<feature type="transmembrane region" description="Helical" evidence="8">
    <location>
        <begin position="21"/>
        <end position="47"/>
    </location>
</feature>
<dbReference type="RefSeq" id="WP_109795610.1">
    <property type="nucleotide sequence ID" value="NZ_PHIG01000054.1"/>
</dbReference>
<evidence type="ECO:0000256" key="1">
    <source>
        <dbReference type="ARBA" id="ARBA00004651"/>
    </source>
</evidence>
<dbReference type="PRINTS" id="PR01036">
    <property type="entry name" value="TCRTETB"/>
</dbReference>
<evidence type="ECO:0000313" key="10">
    <source>
        <dbReference type="EMBL" id="PJK27785.1"/>
    </source>
</evidence>
<keyword evidence="5 8" id="KW-0812">Transmembrane</keyword>
<comment type="subcellular location">
    <subcellularLocation>
        <location evidence="1">Cell membrane</location>
        <topology evidence="1">Multi-pass membrane protein</topology>
    </subcellularLocation>
</comment>
<dbReference type="PANTHER" id="PTHR42718:SF9">
    <property type="entry name" value="MAJOR FACILITATOR SUPERFAMILY MULTIDRUG TRANSPORTER MFSC"/>
    <property type="match status" value="1"/>
</dbReference>
<evidence type="ECO:0000256" key="2">
    <source>
        <dbReference type="ARBA" id="ARBA00008537"/>
    </source>
</evidence>
<dbReference type="Pfam" id="PF07690">
    <property type="entry name" value="MFS_1"/>
    <property type="match status" value="1"/>
</dbReference>
<feature type="transmembrane region" description="Helical" evidence="8">
    <location>
        <begin position="59"/>
        <end position="82"/>
    </location>
</feature>
<dbReference type="EMBL" id="PHIG01000054">
    <property type="protein sequence ID" value="PJK27785.1"/>
    <property type="molecule type" value="Genomic_DNA"/>
</dbReference>
<feature type="transmembrane region" description="Helical" evidence="8">
    <location>
        <begin position="312"/>
        <end position="334"/>
    </location>
</feature>
<evidence type="ECO:0000313" key="11">
    <source>
        <dbReference type="Proteomes" id="UP000229498"/>
    </source>
</evidence>
<dbReference type="SUPFAM" id="SSF103473">
    <property type="entry name" value="MFS general substrate transporter"/>
    <property type="match status" value="1"/>
</dbReference>
<feature type="transmembrane region" description="Helical" evidence="8">
    <location>
        <begin position="413"/>
        <end position="435"/>
    </location>
</feature>
<feature type="transmembrane region" description="Helical" evidence="8">
    <location>
        <begin position="485"/>
        <end position="504"/>
    </location>
</feature>
<evidence type="ECO:0000256" key="4">
    <source>
        <dbReference type="ARBA" id="ARBA00022475"/>
    </source>
</evidence>
<comment type="caution">
    <text evidence="10">The sequence shown here is derived from an EMBL/GenBank/DDBJ whole genome shotgun (WGS) entry which is preliminary data.</text>
</comment>
<keyword evidence="6 8" id="KW-1133">Transmembrane helix</keyword>
<feature type="transmembrane region" description="Helical" evidence="8">
    <location>
        <begin position="370"/>
        <end position="392"/>
    </location>
</feature>
<feature type="transmembrane region" description="Helical" evidence="8">
    <location>
        <begin position="147"/>
        <end position="165"/>
    </location>
</feature>
<dbReference type="PANTHER" id="PTHR42718">
    <property type="entry name" value="MAJOR FACILITATOR SUPERFAMILY MULTIDRUG TRANSPORTER MFSC"/>
    <property type="match status" value="1"/>
</dbReference>
<evidence type="ECO:0000256" key="3">
    <source>
        <dbReference type="ARBA" id="ARBA00022448"/>
    </source>
</evidence>
<feature type="transmembrane region" description="Helical" evidence="8">
    <location>
        <begin position="89"/>
        <end position="108"/>
    </location>
</feature>
<evidence type="ECO:0000256" key="8">
    <source>
        <dbReference type="SAM" id="Phobius"/>
    </source>
</evidence>
<evidence type="ECO:0000256" key="5">
    <source>
        <dbReference type="ARBA" id="ARBA00022692"/>
    </source>
</evidence>
<dbReference type="InterPro" id="IPR036259">
    <property type="entry name" value="MFS_trans_sf"/>
</dbReference>
<dbReference type="InterPro" id="IPR004638">
    <property type="entry name" value="EmrB-like"/>
</dbReference>
<feature type="domain" description="Major facilitator superfamily (MFS) profile" evidence="9">
    <location>
        <begin position="23"/>
        <end position="507"/>
    </location>
</feature>
<dbReference type="GO" id="GO:0005886">
    <property type="term" value="C:plasma membrane"/>
    <property type="evidence" value="ECO:0007669"/>
    <property type="project" value="UniProtKB-SubCell"/>
</dbReference>
<evidence type="ECO:0000256" key="7">
    <source>
        <dbReference type="ARBA" id="ARBA00023136"/>
    </source>
</evidence>
<dbReference type="OrthoDB" id="9771737at2"/>